<keyword evidence="1" id="KW-1133">Transmembrane helix</keyword>
<evidence type="ECO:0000313" key="3">
    <source>
        <dbReference type="Proteomes" id="UP000178911"/>
    </source>
</evidence>
<sequence length="354" mass="40063">MDRKAVGALFLALMIFAPARLSGQEVFLPFMVEGPRLSKTEFTNWVEIEATYTVRWMDGYEPVQEDLKPRSMNFGILELDPAWAEEADIKNERKFEKENFFDITYHLRYMGEKKGEIIVLGQKFAYKDLLAKDSTAQYFTTQEFALAYNTVLTKDADDIKEEFDLGSYQKPAMLWRVSGGLIILIGIIGSFALVFFRPVPAPLATTVGEASVVRAVDTKANPAKVIGELESSIAEGNIGAVCNGLSDVIRIYAAGVKQGMTSKDMITPILSIPHKWERNHLLRVHEALCDIEDHLFAGGLGDTNGKVKYHMASLAATIRELRPWSVYWHRRLFDLKGRLARPFSFLKKASWRKW</sequence>
<feature type="transmembrane region" description="Helical" evidence="1">
    <location>
        <begin position="173"/>
        <end position="196"/>
    </location>
</feature>
<evidence type="ECO:0000313" key="2">
    <source>
        <dbReference type="EMBL" id="OGN23777.1"/>
    </source>
</evidence>
<accession>A0A1F8GEG3</accession>
<keyword evidence="1" id="KW-0472">Membrane</keyword>
<proteinExistence type="predicted"/>
<dbReference type="AlphaFoldDB" id="A0A1F8GEG3"/>
<protein>
    <submittedName>
        <fullName evidence="2">Uncharacterized protein</fullName>
    </submittedName>
</protein>
<dbReference type="EMBL" id="MGKJ01000015">
    <property type="protein sequence ID" value="OGN23777.1"/>
    <property type="molecule type" value="Genomic_DNA"/>
</dbReference>
<gene>
    <name evidence="2" type="ORF">A3A13_01880</name>
</gene>
<organism evidence="2 3">
    <name type="scientific">Candidatus Yanofskybacteria bacterium RIFCSPLOWO2_01_FULL_43_22</name>
    <dbReference type="NCBI Taxonomy" id="1802695"/>
    <lineage>
        <taxon>Bacteria</taxon>
        <taxon>Candidatus Yanofskyibacteriota</taxon>
    </lineage>
</organism>
<dbReference type="Proteomes" id="UP000178911">
    <property type="component" value="Unassembled WGS sequence"/>
</dbReference>
<evidence type="ECO:0000256" key="1">
    <source>
        <dbReference type="SAM" id="Phobius"/>
    </source>
</evidence>
<keyword evidence="1" id="KW-0812">Transmembrane</keyword>
<comment type="caution">
    <text evidence="2">The sequence shown here is derived from an EMBL/GenBank/DDBJ whole genome shotgun (WGS) entry which is preliminary data.</text>
</comment>
<dbReference type="STRING" id="1802695.A3A13_01880"/>
<reference evidence="2 3" key="1">
    <citation type="journal article" date="2016" name="Nat. Commun.">
        <title>Thousands of microbial genomes shed light on interconnected biogeochemical processes in an aquifer system.</title>
        <authorList>
            <person name="Anantharaman K."/>
            <person name="Brown C.T."/>
            <person name="Hug L.A."/>
            <person name="Sharon I."/>
            <person name="Castelle C.J."/>
            <person name="Probst A.J."/>
            <person name="Thomas B.C."/>
            <person name="Singh A."/>
            <person name="Wilkins M.J."/>
            <person name="Karaoz U."/>
            <person name="Brodie E.L."/>
            <person name="Williams K.H."/>
            <person name="Hubbard S.S."/>
            <person name="Banfield J.F."/>
        </authorList>
    </citation>
    <scope>NUCLEOTIDE SEQUENCE [LARGE SCALE GENOMIC DNA]</scope>
</reference>
<name>A0A1F8GEG3_9BACT</name>